<feature type="domain" description="Major facilitator superfamily (MFS) profile" evidence="8">
    <location>
        <begin position="14"/>
        <end position="410"/>
    </location>
</feature>
<reference evidence="10" key="1">
    <citation type="submission" date="2009-11" db="EMBL/GenBank/DDBJ databases">
        <title>The complete chromosome of Xylanimonas cellulosilytica DSM 15894.</title>
        <authorList>
            <consortium name="US DOE Joint Genome Institute (JGI-PGF)"/>
            <person name="Lucas S."/>
            <person name="Copeland A."/>
            <person name="Lapidus A."/>
            <person name="Glavina del Rio T."/>
            <person name="Dalin E."/>
            <person name="Tice H."/>
            <person name="Bruce D."/>
            <person name="Goodwin L."/>
            <person name="Pitluck S."/>
            <person name="Kyrpides N."/>
            <person name="Mavromatis K."/>
            <person name="Ivanova N."/>
            <person name="Mikhailova N."/>
            <person name="Foster B."/>
            <person name="Clum A."/>
            <person name="Brettin T."/>
            <person name="Detter J.C."/>
            <person name="Han C."/>
            <person name="Larimer F."/>
            <person name="Land M."/>
            <person name="Hauser L."/>
            <person name="Markowitz V."/>
            <person name="Cheng J.F."/>
            <person name="Hugenholtz P."/>
            <person name="Woyke T."/>
            <person name="Wu D."/>
            <person name="Gehrich-Schroeter G."/>
            <person name="Schneider S."/>
            <person name="Pukall S.R."/>
            <person name="Klenk H.P."/>
            <person name="Eisen J.A."/>
        </authorList>
    </citation>
    <scope>NUCLEOTIDE SEQUENCE [LARGE SCALE GENOMIC DNA]</scope>
    <source>
        <strain evidence="10">DSM 15894 / CECT 5975 / LMG 20990 / XIL07</strain>
    </source>
</reference>
<dbReference type="Proteomes" id="UP000002255">
    <property type="component" value="Chromosome"/>
</dbReference>
<dbReference type="SUPFAM" id="SSF103473">
    <property type="entry name" value="MFS general substrate transporter"/>
    <property type="match status" value="1"/>
</dbReference>
<dbReference type="PANTHER" id="PTHR23513:SF11">
    <property type="entry name" value="STAPHYLOFERRIN A TRANSPORTER"/>
    <property type="match status" value="1"/>
</dbReference>
<dbReference type="STRING" id="446471.Xcel_2847"/>
<dbReference type="GO" id="GO:0022857">
    <property type="term" value="F:transmembrane transporter activity"/>
    <property type="evidence" value="ECO:0007669"/>
    <property type="project" value="InterPro"/>
</dbReference>
<dbReference type="eggNOG" id="COG2814">
    <property type="taxonomic scope" value="Bacteria"/>
</dbReference>
<dbReference type="Pfam" id="PF05977">
    <property type="entry name" value="MFS_3"/>
    <property type="match status" value="1"/>
</dbReference>
<keyword evidence="3" id="KW-1003">Cell membrane</keyword>
<dbReference type="InterPro" id="IPR010290">
    <property type="entry name" value="TM_effector"/>
</dbReference>
<keyword evidence="6 7" id="KW-0472">Membrane</keyword>
<reference evidence="9 10" key="2">
    <citation type="journal article" date="2010" name="Stand. Genomic Sci.">
        <title>Complete genome sequence of Xylanimonas cellulosilytica type strain (XIL07).</title>
        <authorList>
            <person name="Foster B."/>
            <person name="Pukall R."/>
            <person name="Abt B."/>
            <person name="Nolan M."/>
            <person name="Glavina Del Rio T."/>
            <person name="Chen F."/>
            <person name="Lucas S."/>
            <person name="Tice H."/>
            <person name="Pitluck S."/>
            <person name="Cheng J.-F."/>
            <person name="Chertkov O."/>
            <person name="Brettin T."/>
            <person name="Han C."/>
            <person name="Detter J.C."/>
            <person name="Bruce D."/>
            <person name="Goodwin L."/>
            <person name="Ivanova N."/>
            <person name="Mavromatis K."/>
            <person name="Pati A."/>
            <person name="Mikhailova N."/>
            <person name="Chen A."/>
            <person name="Palaniappan K."/>
            <person name="Land M."/>
            <person name="Hauser L."/>
            <person name="Chang Y.-J."/>
            <person name="Jeffries C.D."/>
            <person name="Chain P."/>
            <person name="Rohde M."/>
            <person name="Goeker M."/>
            <person name="Bristow J."/>
            <person name="Eisen J.A."/>
            <person name="Markowitz V."/>
            <person name="Hugenholtz P."/>
            <person name="Kyrpides N.C."/>
            <person name="Klenk H.-P."/>
            <person name="Lapidus A."/>
        </authorList>
    </citation>
    <scope>NUCLEOTIDE SEQUENCE [LARGE SCALE GENOMIC DNA]</scope>
    <source>
        <strain evidence="10">DSM 15894 / CECT 5975 / LMG 20990 / XIL07</strain>
    </source>
</reference>
<evidence type="ECO:0000313" key="9">
    <source>
        <dbReference type="EMBL" id="ACZ31861.1"/>
    </source>
</evidence>
<dbReference type="EMBL" id="CP001821">
    <property type="protein sequence ID" value="ACZ31861.1"/>
    <property type="molecule type" value="Genomic_DNA"/>
</dbReference>
<keyword evidence="2" id="KW-0813">Transport</keyword>
<evidence type="ECO:0000313" key="10">
    <source>
        <dbReference type="Proteomes" id="UP000002255"/>
    </source>
</evidence>
<dbReference type="Gene3D" id="1.20.1250.20">
    <property type="entry name" value="MFS general substrate transporter like domains"/>
    <property type="match status" value="1"/>
</dbReference>
<proteinExistence type="predicted"/>
<dbReference type="CDD" id="cd06173">
    <property type="entry name" value="MFS_MefA_like"/>
    <property type="match status" value="1"/>
</dbReference>
<evidence type="ECO:0000256" key="6">
    <source>
        <dbReference type="ARBA" id="ARBA00023136"/>
    </source>
</evidence>
<keyword evidence="10" id="KW-1185">Reference proteome</keyword>
<feature type="transmembrane region" description="Helical" evidence="7">
    <location>
        <begin position="183"/>
        <end position="202"/>
    </location>
</feature>
<evidence type="ECO:0000256" key="7">
    <source>
        <dbReference type="SAM" id="Phobius"/>
    </source>
</evidence>
<dbReference type="HOGENOM" id="CLU_034180_11_2_11"/>
<dbReference type="InterPro" id="IPR020846">
    <property type="entry name" value="MFS_dom"/>
</dbReference>
<protein>
    <submittedName>
        <fullName evidence="9">Major facilitator superfamily MFS_1</fullName>
    </submittedName>
</protein>
<comment type="subcellular location">
    <subcellularLocation>
        <location evidence="1">Cell membrane</location>
        <topology evidence="1">Multi-pass membrane protein</topology>
    </subcellularLocation>
</comment>
<feature type="transmembrane region" description="Helical" evidence="7">
    <location>
        <begin position="356"/>
        <end position="379"/>
    </location>
</feature>
<feature type="transmembrane region" description="Helical" evidence="7">
    <location>
        <begin position="298"/>
        <end position="316"/>
    </location>
</feature>
<dbReference type="InterPro" id="IPR036259">
    <property type="entry name" value="MFS_trans_sf"/>
</dbReference>
<sequence>MADPRTERSMASATFASLRFPNYRLWFAAALVANVGAWAQRVGQDWIVLTHLTDNSGTAVGFSVAMQFLPVLVLSPYAGLLADRLPRRRLLMSTQALMGLNAVVLATLVLTDVVQLWHVYLLALVGGCISAIDNPVRATFVSELVPPDNLTNAVGLNSASFNAARLVGPGIAGLLIAAVGPGWVFVINACTFALSITAIAAMNPRKLHVLPSAPRAKGQLREAVVYVRGRGDIQVIMLVVGVVTMFGLHFQLTSALMARVEFGLGAGEFGMLGSVLAVGSLAGAILAARRKEPPRVRLVLGAAFGLAAALGVSALMPSYLTFLLLAAPIGFASLTMLTGANAALQTSVAPAMRGRVMALYMMVFLGGAPVGSPLVGWIGETFGPRVAIGLGAAVTLTVCVIAWRWAHCRWRVSYRLTRPALLPQLEILHPMA</sequence>
<feature type="transmembrane region" description="Helical" evidence="7">
    <location>
        <begin position="385"/>
        <end position="406"/>
    </location>
</feature>
<feature type="transmembrane region" description="Helical" evidence="7">
    <location>
        <begin position="59"/>
        <end position="78"/>
    </location>
</feature>
<dbReference type="AlphaFoldDB" id="D1BYI9"/>
<evidence type="ECO:0000259" key="8">
    <source>
        <dbReference type="PROSITE" id="PS50850"/>
    </source>
</evidence>
<dbReference type="PANTHER" id="PTHR23513">
    <property type="entry name" value="INTEGRAL MEMBRANE EFFLUX PROTEIN-RELATED"/>
    <property type="match status" value="1"/>
</dbReference>
<organism evidence="9 10">
    <name type="scientific">Xylanimonas cellulosilytica (strain DSM 15894 / JCM 12276 / CECT 5975 / KCTC 9989 / LMG 20990 / NBRC 107835 / XIL07)</name>
    <dbReference type="NCBI Taxonomy" id="446471"/>
    <lineage>
        <taxon>Bacteria</taxon>
        <taxon>Bacillati</taxon>
        <taxon>Actinomycetota</taxon>
        <taxon>Actinomycetes</taxon>
        <taxon>Micrococcales</taxon>
        <taxon>Promicromonosporaceae</taxon>
        <taxon>Xylanimonas</taxon>
    </lineage>
</organism>
<evidence type="ECO:0000256" key="5">
    <source>
        <dbReference type="ARBA" id="ARBA00022989"/>
    </source>
</evidence>
<dbReference type="GO" id="GO:0005886">
    <property type="term" value="C:plasma membrane"/>
    <property type="evidence" value="ECO:0007669"/>
    <property type="project" value="UniProtKB-SubCell"/>
</dbReference>
<feature type="transmembrane region" description="Helical" evidence="7">
    <location>
        <begin position="322"/>
        <end position="344"/>
    </location>
</feature>
<feature type="transmembrane region" description="Helical" evidence="7">
    <location>
        <begin position="21"/>
        <end position="39"/>
    </location>
</feature>
<evidence type="ECO:0000256" key="3">
    <source>
        <dbReference type="ARBA" id="ARBA00022475"/>
    </source>
</evidence>
<gene>
    <name evidence="9" type="ordered locus">Xcel_2847</name>
</gene>
<keyword evidence="4 7" id="KW-0812">Transmembrane</keyword>
<accession>D1BYI9</accession>
<feature type="transmembrane region" description="Helical" evidence="7">
    <location>
        <begin position="235"/>
        <end position="257"/>
    </location>
</feature>
<evidence type="ECO:0000256" key="2">
    <source>
        <dbReference type="ARBA" id="ARBA00022448"/>
    </source>
</evidence>
<feature type="transmembrane region" description="Helical" evidence="7">
    <location>
        <begin position="269"/>
        <end position="286"/>
    </location>
</feature>
<keyword evidence="5 7" id="KW-1133">Transmembrane helix</keyword>
<dbReference type="PROSITE" id="PS50850">
    <property type="entry name" value="MFS"/>
    <property type="match status" value="1"/>
</dbReference>
<dbReference type="KEGG" id="xce:Xcel_2847"/>
<evidence type="ECO:0000256" key="1">
    <source>
        <dbReference type="ARBA" id="ARBA00004651"/>
    </source>
</evidence>
<evidence type="ECO:0000256" key="4">
    <source>
        <dbReference type="ARBA" id="ARBA00022692"/>
    </source>
</evidence>
<name>D1BYI9_XYLCX</name>